<gene>
    <name evidence="7" type="primary">flgL</name>
    <name evidence="7" type="ORF">ACFOEW_00615</name>
</gene>
<evidence type="ECO:0000313" key="7">
    <source>
        <dbReference type="EMBL" id="MFC3200322.1"/>
    </source>
</evidence>
<dbReference type="Gene3D" id="1.20.1330.10">
    <property type="entry name" value="f41 fragment of flagellin, N-terminal domain"/>
    <property type="match status" value="1"/>
</dbReference>
<dbReference type="PANTHER" id="PTHR42792">
    <property type="entry name" value="FLAGELLIN"/>
    <property type="match status" value="1"/>
</dbReference>
<name>A0ABV7JYI3_9ALTE</name>
<keyword evidence="4" id="KW-0964">Secreted</keyword>
<evidence type="ECO:0000256" key="4">
    <source>
        <dbReference type="ARBA" id="ARBA00022525"/>
    </source>
</evidence>
<evidence type="ECO:0000259" key="6">
    <source>
        <dbReference type="Pfam" id="PF00669"/>
    </source>
</evidence>
<reference evidence="8" key="1">
    <citation type="journal article" date="2019" name="Int. J. Syst. Evol. Microbiol.">
        <title>The Global Catalogue of Microorganisms (GCM) 10K type strain sequencing project: providing services to taxonomists for standard genome sequencing and annotation.</title>
        <authorList>
            <consortium name="The Broad Institute Genomics Platform"/>
            <consortium name="The Broad Institute Genome Sequencing Center for Infectious Disease"/>
            <person name="Wu L."/>
            <person name="Ma J."/>
        </authorList>
    </citation>
    <scope>NUCLEOTIDE SEQUENCE [LARGE SCALE GENOMIC DNA]</scope>
    <source>
        <strain evidence="8">KCTC 52449</strain>
    </source>
</reference>
<dbReference type="PANTHER" id="PTHR42792:SF1">
    <property type="entry name" value="FLAGELLAR HOOK-ASSOCIATED PROTEIN 3"/>
    <property type="match status" value="1"/>
</dbReference>
<dbReference type="InterPro" id="IPR001492">
    <property type="entry name" value="Flagellin"/>
</dbReference>
<dbReference type="NCBIfam" id="TIGR02550">
    <property type="entry name" value="flagell_flgL"/>
    <property type="match status" value="1"/>
</dbReference>
<evidence type="ECO:0000256" key="5">
    <source>
        <dbReference type="ARBA" id="ARBA00023143"/>
    </source>
</evidence>
<comment type="similarity">
    <text evidence="3">Belongs to the bacterial flagellin family.</text>
</comment>
<evidence type="ECO:0000313" key="8">
    <source>
        <dbReference type="Proteomes" id="UP001595477"/>
    </source>
</evidence>
<evidence type="ECO:0000256" key="1">
    <source>
        <dbReference type="ARBA" id="ARBA00004365"/>
    </source>
</evidence>
<accession>A0ABV7JYI3</accession>
<dbReference type="SUPFAM" id="SSF64518">
    <property type="entry name" value="Phase 1 flagellin"/>
    <property type="match status" value="1"/>
</dbReference>
<evidence type="ECO:0000256" key="3">
    <source>
        <dbReference type="ARBA" id="ARBA00005709"/>
    </source>
</evidence>
<feature type="domain" description="Flagellin N-terminal" evidence="6">
    <location>
        <begin position="3"/>
        <end position="140"/>
    </location>
</feature>
<keyword evidence="7" id="KW-0969">Cilium</keyword>
<comment type="caution">
    <text evidence="7">The sequence shown here is derived from an EMBL/GenBank/DDBJ whole genome shotgun (WGS) entry which is preliminary data.</text>
</comment>
<evidence type="ECO:0000256" key="2">
    <source>
        <dbReference type="ARBA" id="ARBA00004613"/>
    </source>
</evidence>
<comment type="subcellular location">
    <subcellularLocation>
        <location evidence="1">Bacterial flagellum</location>
    </subcellularLocation>
    <subcellularLocation>
        <location evidence="2">Secreted</location>
    </subcellularLocation>
</comment>
<dbReference type="RefSeq" id="WP_123326630.1">
    <property type="nucleotide sequence ID" value="NZ_JBHRSX010000005.1"/>
</dbReference>
<keyword evidence="7" id="KW-0282">Flagellum</keyword>
<proteinExistence type="inferred from homology"/>
<dbReference type="InterPro" id="IPR001029">
    <property type="entry name" value="Flagellin_N"/>
</dbReference>
<dbReference type="Proteomes" id="UP001595477">
    <property type="component" value="Unassembled WGS sequence"/>
</dbReference>
<keyword evidence="5" id="KW-0975">Bacterial flagellum</keyword>
<protein>
    <submittedName>
        <fullName evidence="7">Flagellar hook-associated protein FlgL</fullName>
    </submittedName>
</protein>
<dbReference type="EMBL" id="JBHRSX010000005">
    <property type="protein sequence ID" value="MFC3200322.1"/>
    <property type="molecule type" value="Genomic_DNA"/>
</dbReference>
<dbReference type="Pfam" id="PF00669">
    <property type="entry name" value="Flagellin_N"/>
    <property type="match status" value="1"/>
</dbReference>
<dbReference type="InterPro" id="IPR013384">
    <property type="entry name" value="Flagell_FlgL"/>
</dbReference>
<sequence>MRISTNQLYDQNIRAIMDNQSGLADTQQQLSTGKKINRPSDDPVGTAKVLRMTEELASLEQYQRNTDLVTGSLEQQETILRNITDSVNRARVLTIQAGDGLLSDADRKALASEIGQIKDEVFDLMNSQNAEGDYYFSGYQSESQPFVLNAGGTGNAYTYQGDSGSNEVQLSNSVKVRSSASGQSVFEDVAARRNFTITGNAGITVDEALVAGQGDFDTFYKNNYDPLTAANNDYRITITAPNQVQIQNLGTGSVVATKDFTSGEPFSFAGIDFNLQGGTGNTLDFQLDAPQKKNIATTLYDLQQVLNNDQVGDAAYREALSDALVGIDNGLEKIAFETSSIGARLNVAQSVYETNLDLEVSTKEARSAIQDVDYAEASAEFAKQEAALTAALTTFPRISNLSLFNYIS</sequence>
<keyword evidence="8" id="KW-1185">Reference proteome</keyword>
<organism evidence="7 8">
    <name type="scientific">Alteromonas oceani</name>
    <dbReference type="NCBI Taxonomy" id="2071609"/>
    <lineage>
        <taxon>Bacteria</taxon>
        <taxon>Pseudomonadati</taxon>
        <taxon>Pseudomonadota</taxon>
        <taxon>Gammaproteobacteria</taxon>
        <taxon>Alteromonadales</taxon>
        <taxon>Alteromonadaceae</taxon>
        <taxon>Alteromonas/Salinimonas group</taxon>
        <taxon>Alteromonas</taxon>
    </lineage>
</organism>
<keyword evidence="7" id="KW-0966">Cell projection</keyword>